<feature type="active site" description="Proton acceptor" evidence="12">
    <location>
        <position position="274"/>
    </location>
</feature>
<comment type="caution">
    <text evidence="12">Lacks conserved residue(s) required for the propagation of feature annotation.</text>
</comment>
<dbReference type="Gene3D" id="3.40.1190.20">
    <property type="match status" value="1"/>
</dbReference>
<comment type="cofactor">
    <cofactor evidence="12">
        <name>Mg(2+)</name>
        <dbReference type="ChEBI" id="CHEBI:18420"/>
    </cofactor>
    <text evidence="12">Requires a divalent cation, most likely magnesium in vivo, as an electrophilic catalyst to aid phosphoryl group transfer. It is the chelate of the metal and the nucleotide that is the actual substrate.</text>
</comment>
<evidence type="ECO:0000256" key="11">
    <source>
        <dbReference type="ARBA" id="ARBA00023277"/>
    </source>
</evidence>
<feature type="binding site" evidence="12">
    <location>
        <position position="199"/>
    </location>
    <ligand>
        <name>ATP</name>
        <dbReference type="ChEBI" id="CHEBI:30616"/>
    </ligand>
</feature>
<keyword evidence="10 12" id="KW-0630">Potassium</keyword>
<proteinExistence type="inferred from homology"/>
<protein>
    <recommendedName>
        <fullName evidence="3 12">Ribokinase</fullName>
        <shortName evidence="12">RK</shortName>
        <ecNumber evidence="2 12">2.7.1.15</ecNumber>
    </recommendedName>
</protein>
<evidence type="ECO:0000256" key="9">
    <source>
        <dbReference type="ARBA" id="ARBA00022842"/>
    </source>
</evidence>
<evidence type="ECO:0000256" key="10">
    <source>
        <dbReference type="ARBA" id="ARBA00022958"/>
    </source>
</evidence>
<accession>S0FPU5</accession>
<feature type="binding site" evidence="12">
    <location>
        <position position="307"/>
    </location>
    <ligand>
        <name>K(+)</name>
        <dbReference type="ChEBI" id="CHEBI:29103"/>
    </ligand>
</feature>
<dbReference type="InterPro" id="IPR011877">
    <property type="entry name" value="Ribokinase"/>
</dbReference>
<dbReference type="GO" id="GO:0046872">
    <property type="term" value="F:metal ion binding"/>
    <property type="evidence" value="ECO:0007669"/>
    <property type="project" value="UniProtKB-KW"/>
</dbReference>
<dbReference type="PATRIC" id="fig|1195236.3.peg.34"/>
<dbReference type="AlphaFoldDB" id="S0FPU5"/>
<comment type="similarity">
    <text evidence="12">Belongs to the carbohydrate kinase PfkB family. Ribokinase subfamily.</text>
</comment>
<dbReference type="GO" id="GO:0019303">
    <property type="term" value="P:D-ribose catabolic process"/>
    <property type="evidence" value="ECO:0007669"/>
    <property type="project" value="UniProtKB-UniRule"/>
</dbReference>
<dbReference type="EMBL" id="AORV01000002">
    <property type="protein sequence ID" value="EMS74245.1"/>
    <property type="molecule type" value="Genomic_DNA"/>
</dbReference>
<feature type="domain" description="Carbohydrate kinase PfkB" evidence="13">
    <location>
        <begin position="13"/>
        <end position="316"/>
    </location>
</feature>
<dbReference type="PANTHER" id="PTHR10584">
    <property type="entry name" value="SUGAR KINASE"/>
    <property type="match status" value="1"/>
</dbReference>
<evidence type="ECO:0000259" key="13">
    <source>
        <dbReference type="Pfam" id="PF00294"/>
    </source>
</evidence>
<comment type="similarity">
    <text evidence="1">Belongs to the carbohydrate kinase pfkB family.</text>
</comment>
<feature type="binding site" evidence="12">
    <location>
        <position position="313"/>
    </location>
    <ligand>
        <name>K(+)</name>
        <dbReference type="ChEBI" id="CHEBI:29103"/>
    </ligand>
</feature>
<reference evidence="14 15" key="1">
    <citation type="journal article" date="2013" name="Genome Announc.">
        <title>Draft Genome Sequence of the Cellulolytic, Mesophilic, Anaerobic Bacterium Clostridium termitidis Strain CT1112 (DSM 5398).</title>
        <authorList>
            <person name="Lal S."/>
            <person name="Ramachandran U."/>
            <person name="Zhang X."/>
            <person name="Munir R."/>
            <person name="Sparling R."/>
            <person name="Levin D.B."/>
        </authorList>
    </citation>
    <scope>NUCLEOTIDE SEQUENCE [LARGE SCALE GENOMIC DNA]</scope>
    <source>
        <strain evidence="14 15">CT1112</strain>
    </source>
</reference>
<feature type="binding site" evidence="12">
    <location>
        <begin position="21"/>
        <end position="23"/>
    </location>
    <ligand>
        <name>substrate</name>
    </ligand>
</feature>
<keyword evidence="15" id="KW-1185">Reference proteome</keyword>
<evidence type="ECO:0000256" key="8">
    <source>
        <dbReference type="ARBA" id="ARBA00022840"/>
    </source>
</evidence>
<name>S0FPU5_RUMCE</name>
<sequence>MGKGLINIIKVPKILVVGSLAMDMVYSTSKVPGEGETVKNGLSFVLAPGGKGANQAVQSAKLGVNVTMVGKVGNDMFGDQLVKTIQDAGIDSDGILRDETCPSAVSCIILEVIPGKKNQNRILVVPGANMSLTVEDIYFLKEKISNFDLVILQLEIPLEVNRKIIEFAYAKGIPVMLNSAPYESLDDDILSKLTYISPNEYEAYGLTGVKFISEDGSVDTEKLMLAAQILLNKGVKNVIITLGSNGAAFMNKDTFIVRPCVDTVEVIDPTAAGDSFTGAFCSAVCMGMDAEEALDFASYTAALTVSRMGAITSLPTMEEVKGLIMKDNYSRI</sequence>
<dbReference type="PROSITE" id="PS00583">
    <property type="entry name" value="PFKB_KINASES_1"/>
    <property type="match status" value="1"/>
</dbReference>
<dbReference type="InterPro" id="IPR011611">
    <property type="entry name" value="PfkB_dom"/>
</dbReference>
<dbReference type="eggNOG" id="COG0524">
    <property type="taxonomic scope" value="Bacteria"/>
</dbReference>
<organism evidence="14 15">
    <name type="scientific">Ruminiclostridium cellobioparum subsp. termitidis CT1112</name>
    <dbReference type="NCBI Taxonomy" id="1195236"/>
    <lineage>
        <taxon>Bacteria</taxon>
        <taxon>Bacillati</taxon>
        <taxon>Bacillota</taxon>
        <taxon>Clostridia</taxon>
        <taxon>Eubacteriales</taxon>
        <taxon>Oscillospiraceae</taxon>
        <taxon>Ruminiclostridium</taxon>
    </lineage>
</organism>
<dbReference type="GO" id="GO:0005524">
    <property type="term" value="F:ATP binding"/>
    <property type="evidence" value="ECO:0007669"/>
    <property type="project" value="UniProtKB-UniRule"/>
</dbReference>
<comment type="function">
    <text evidence="12">Catalyzes the phosphorylation of ribose at O-5 in a reaction requiring ATP and magnesium. The resulting D-ribose-5-phosphate can then be used either for sythesis of nucleotides, histidine, and tryptophan, or as a component of the pentose phosphate pathway.</text>
</comment>
<dbReference type="SUPFAM" id="SSF53613">
    <property type="entry name" value="Ribokinase-like"/>
    <property type="match status" value="1"/>
</dbReference>
<keyword evidence="5 12" id="KW-0479">Metal-binding</keyword>
<evidence type="ECO:0000256" key="4">
    <source>
        <dbReference type="ARBA" id="ARBA00022679"/>
    </source>
</evidence>
<comment type="caution">
    <text evidence="14">The sequence shown here is derived from an EMBL/GenBank/DDBJ whole genome shotgun (WGS) entry which is preliminary data.</text>
</comment>
<comment type="pathway">
    <text evidence="12">Carbohydrate metabolism; D-ribose degradation; D-ribose 5-phosphate from beta-D-ribopyranose: step 2/2.</text>
</comment>
<evidence type="ECO:0000256" key="6">
    <source>
        <dbReference type="ARBA" id="ARBA00022741"/>
    </source>
</evidence>
<dbReference type="Pfam" id="PF00294">
    <property type="entry name" value="PfkB"/>
    <property type="match status" value="1"/>
</dbReference>
<feature type="binding site" evidence="12">
    <location>
        <position position="270"/>
    </location>
    <ligand>
        <name>K(+)</name>
        <dbReference type="ChEBI" id="CHEBI:29103"/>
    </ligand>
</feature>
<dbReference type="HAMAP" id="MF_01987">
    <property type="entry name" value="Ribokinase"/>
    <property type="match status" value="1"/>
</dbReference>
<feature type="binding site" evidence="12">
    <location>
        <position position="309"/>
    </location>
    <ligand>
        <name>K(+)</name>
        <dbReference type="ChEBI" id="CHEBI:29103"/>
    </ligand>
</feature>
<keyword evidence="8 12" id="KW-0067">ATP-binding</keyword>
<evidence type="ECO:0000256" key="5">
    <source>
        <dbReference type="ARBA" id="ARBA00022723"/>
    </source>
</evidence>
<comment type="subcellular location">
    <subcellularLocation>
        <location evidence="12">Cytoplasm</location>
    </subcellularLocation>
</comment>
<evidence type="ECO:0000313" key="14">
    <source>
        <dbReference type="EMBL" id="EMS74245.1"/>
    </source>
</evidence>
<evidence type="ECO:0000256" key="1">
    <source>
        <dbReference type="ARBA" id="ARBA00005380"/>
    </source>
</evidence>
<dbReference type="InterPro" id="IPR029056">
    <property type="entry name" value="Ribokinase-like"/>
</dbReference>
<feature type="binding site" evidence="12">
    <location>
        <begin position="50"/>
        <end position="54"/>
    </location>
    <ligand>
        <name>substrate</name>
    </ligand>
</feature>
<keyword evidence="9 12" id="KW-0460">Magnesium</keyword>
<dbReference type="STRING" id="1195236.CTER_0035"/>
<gene>
    <name evidence="12" type="primary">rbsK</name>
    <name evidence="14" type="ORF">CTER_0035</name>
</gene>
<dbReference type="InterPro" id="IPR002173">
    <property type="entry name" value="Carboh/pur_kinase_PfkB_CS"/>
</dbReference>
<keyword evidence="12" id="KW-0963">Cytoplasm</keyword>
<feature type="binding site" evidence="12">
    <location>
        <begin position="241"/>
        <end position="246"/>
    </location>
    <ligand>
        <name>ATP</name>
        <dbReference type="ChEBI" id="CHEBI:30616"/>
    </ligand>
</feature>
<keyword evidence="7 12" id="KW-0418">Kinase</keyword>
<evidence type="ECO:0000256" key="2">
    <source>
        <dbReference type="ARBA" id="ARBA00012035"/>
    </source>
</evidence>
<evidence type="ECO:0000256" key="3">
    <source>
        <dbReference type="ARBA" id="ARBA00016943"/>
    </source>
</evidence>
<dbReference type="GO" id="GO:0004747">
    <property type="term" value="F:ribokinase activity"/>
    <property type="evidence" value="ECO:0007669"/>
    <property type="project" value="UniProtKB-UniRule"/>
</dbReference>
<dbReference type="EC" id="2.7.1.15" evidence="2 12"/>
<keyword evidence="6 12" id="KW-0547">Nucleotide-binding</keyword>
<dbReference type="PANTHER" id="PTHR10584:SF166">
    <property type="entry name" value="RIBOKINASE"/>
    <property type="match status" value="1"/>
</dbReference>
<feature type="binding site" evidence="12">
    <location>
        <position position="304"/>
    </location>
    <ligand>
        <name>K(+)</name>
        <dbReference type="ChEBI" id="CHEBI:29103"/>
    </ligand>
</feature>
<dbReference type="GO" id="GO:0005829">
    <property type="term" value="C:cytosol"/>
    <property type="evidence" value="ECO:0007669"/>
    <property type="project" value="TreeGrafter"/>
</dbReference>
<evidence type="ECO:0000313" key="15">
    <source>
        <dbReference type="Proteomes" id="UP000014155"/>
    </source>
</evidence>
<keyword evidence="4 12" id="KW-0808">Transferase</keyword>
<comment type="catalytic activity">
    <reaction evidence="12">
        <text>D-ribose + ATP = D-ribose 5-phosphate + ADP + H(+)</text>
        <dbReference type="Rhea" id="RHEA:13697"/>
        <dbReference type="ChEBI" id="CHEBI:15378"/>
        <dbReference type="ChEBI" id="CHEBI:30616"/>
        <dbReference type="ChEBI" id="CHEBI:47013"/>
        <dbReference type="ChEBI" id="CHEBI:78346"/>
        <dbReference type="ChEBI" id="CHEBI:456216"/>
        <dbReference type="EC" id="2.7.1.15"/>
    </reaction>
</comment>
<dbReference type="PRINTS" id="PR00990">
    <property type="entry name" value="RIBOKINASE"/>
</dbReference>
<feature type="binding site" evidence="12">
    <location>
        <position position="268"/>
    </location>
    <ligand>
        <name>K(+)</name>
        <dbReference type="ChEBI" id="CHEBI:29103"/>
    </ligand>
</feature>
<keyword evidence="11 12" id="KW-0119">Carbohydrate metabolism</keyword>
<dbReference type="InterPro" id="IPR002139">
    <property type="entry name" value="Ribo/fructo_kinase"/>
</dbReference>
<comment type="subunit">
    <text evidence="12">Homodimer.</text>
</comment>
<feature type="binding site" evidence="12">
    <location>
        <position position="274"/>
    </location>
    <ligand>
        <name>substrate</name>
    </ligand>
</feature>
<dbReference type="CDD" id="cd01174">
    <property type="entry name" value="ribokinase"/>
    <property type="match status" value="1"/>
</dbReference>
<evidence type="ECO:0000256" key="7">
    <source>
        <dbReference type="ARBA" id="ARBA00022777"/>
    </source>
</evidence>
<dbReference type="UniPathway" id="UPA00916">
    <property type="reaction ID" value="UER00889"/>
</dbReference>
<feature type="binding site" evidence="12">
    <location>
        <begin position="273"/>
        <end position="274"/>
    </location>
    <ligand>
        <name>ATP</name>
        <dbReference type="ChEBI" id="CHEBI:30616"/>
    </ligand>
</feature>
<evidence type="ECO:0000256" key="12">
    <source>
        <dbReference type="HAMAP-Rule" id="MF_01987"/>
    </source>
</evidence>
<comment type="activity regulation">
    <text evidence="12">Activated by a monovalent cation that binds near, but not in, the active site. The most likely occupant of the site in vivo is potassium. Ion binding induces a conformational change that may alter substrate affinity.</text>
</comment>
<feature type="binding site" evidence="12">
    <location>
        <position position="155"/>
    </location>
    <ligand>
        <name>substrate</name>
    </ligand>
</feature>
<dbReference type="Proteomes" id="UP000014155">
    <property type="component" value="Unassembled WGS sequence"/>
</dbReference>